<gene>
    <name evidence="1" type="primary">GIP</name>
    <name evidence="1" type="ORF">SPIL2461_LOCUS11698</name>
</gene>
<protein>
    <submittedName>
        <fullName evidence="1">GIP protein</fullName>
    </submittedName>
</protein>
<name>A0A812S8S5_SYMPI</name>
<evidence type="ECO:0000313" key="2">
    <source>
        <dbReference type="Proteomes" id="UP000649617"/>
    </source>
</evidence>
<sequence length="424" mass="48437">MDAEWEKLRKKTCWLEEKVREYDDVADEARKNNAKVHFGRIFEICSQKGSELPDGDPNKKWKGRSVFQGNRVHDERHDHALFAELGSSPASMESGKILDAYGSQPGFSKQQADARQAYTQALFEGITTWVRLAKNRWPSSWKGYRDPVCPLRLALYGHPDAGGIWEKHCETQLKSVGWIPILPEIWQSVFYHPELELMLVVYVDDFKMAGPTKNMAQGWKDINSVIDMDPREALGRYFGCNHVEQQQVSCPKSDHPFARVFEGKPAAIARGNPSPVRREDFWEVDLEAGAVVRHHVYPTKKLYVPTEDDVLAFPMMGTSRVTEFDSKEELHVDDFNQGGEAKFDWWTGRTYFPLDRETPVEDFTYALASYKKKHAATPFHEARIAKPVDPDKEPTGKLAGIASRILMKVLFAARMACWDLLRAT</sequence>
<accession>A0A812S8S5</accession>
<evidence type="ECO:0000313" key="1">
    <source>
        <dbReference type="EMBL" id="CAE7465925.1"/>
    </source>
</evidence>
<proteinExistence type="predicted"/>
<dbReference type="EMBL" id="CAJNIZ010023052">
    <property type="protein sequence ID" value="CAE7465925.1"/>
    <property type="molecule type" value="Genomic_DNA"/>
</dbReference>
<dbReference type="AlphaFoldDB" id="A0A812S8S5"/>
<keyword evidence="2" id="KW-1185">Reference proteome</keyword>
<dbReference type="OrthoDB" id="446491at2759"/>
<reference evidence="1" key="1">
    <citation type="submission" date="2021-02" db="EMBL/GenBank/DDBJ databases">
        <authorList>
            <person name="Dougan E. K."/>
            <person name="Rhodes N."/>
            <person name="Thang M."/>
            <person name="Chan C."/>
        </authorList>
    </citation>
    <scope>NUCLEOTIDE SEQUENCE</scope>
</reference>
<feature type="non-terminal residue" evidence="1">
    <location>
        <position position="1"/>
    </location>
</feature>
<organism evidence="1 2">
    <name type="scientific">Symbiodinium pilosum</name>
    <name type="common">Dinoflagellate</name>
    <dbReference type="NCBI Taxonomy" id="2952"/>
    <lineage>
        <taxon>Eukaryota</taxon>
        <taxon>Sar</taxon>
        <taxon>Alveolata</taxon>
        <taxon>Dinophyceae</taxon>
        <taxon>Suessiales</taxon>
        <taxon>Symbiodiniaceae</taxon>
        <taxon>Symbiodinium</taxon>
    </lineage>
</organism>
<comment type="caution">
    <text evidence="1">The sequence shown here is derived from an EMBL/GenBank/DDBJ whole genome shotgun (WGS) entry which is preliminary data.</text>
</comment>
<dbReference type="Proteomes" id="UP000649617">
    <property type="component" value="Unassembled WGS sequence"/>
</dbReference>